<keyword evidence="6" id="KW-0456">Lyase</keyword>
<evidence type="ECO:0000256" key="5">
    <source>
        <dbReference type="ARBA" id="ARBA00023014"/>
    </source>
</evidence>
<keyword evidence="4" id="KW-0408">Iron</keyword>
<sequence length="279" mass="29534">MRTVNAATIADQVAKMVVQANRILPEDVLGAISRAKEAESSSSGREILAQLEENAALARESGLPLCQDTGMAVFFVELGEDCRVEGAGVRDAVTEGMIRGYQDGLLRKSMCHPLTRKNTGDNSPAVIHIDLVPGDGLKIAFMAKGGGSENMSRVTMLSPAQGWKGVKEFVLTRVAEAGPNPCPPIMLGIGIGGSFELAPKLAKQALLRPLDQAHPDPEIAKMEQELLSEINDLGIGPMGLGGDATCLGVRINMAPCHIASLPLAVNVQCHSARHEEVEL</sequence>
<reference evidence="8 9" key="1">
    <citation type="submission" date="2016-10" db="EMBL/GenBank/DDBJ databases">
        <authorList>
            <person name="de Groot N.N."/>
        </authorList>
    </citation>
    <scope>NUCLEOTIDE SEQUENCE [LARGE SCALE GENOMIC DNA]</scope>
    <source>
        <strain evidence="8 9">ASO4-2</strain>
    </source>
</reference>
<evidence type="ECO:0000313" key="8">
    <source>
        <dbReference type="EMBL" id="SDB39551.1"/>
    </source>
</evidence>
<evidence type="ECO:0000256" key="6">
    <source>
        <dbReference type="ARBA" id="ARBA00023239"/>
    </source>
</evidence>
<gene>
    <name evidence="8" type="ORF">SAMN05660653_01878</name>
</gene>
<proteinExistence type="inferred from homology"/>
<dbReference type="GO" id="GO:0051539">
    <property type="term" value="F:4 iron, 4 sulfur cluster binding"/>
    <property type="evidence" value="ECO:0007669"/>
    <property type="project" value="UniProtKB-KW"/>
</dbReference>
<name>A0A1G6D392_9BACT</name>
<dbReference type="STRING" id="617002.SAMN05660653_01878"/>
<dbReference type="RefSeq" id="WP_092120536.1">
    <property type="nucleotide sequence ID" value="NZ_FMXO01000010.1"/>
</dbReference>
<keyword evidence="2" id="KW-0004">4Fe-4S</keyword>
<comment type="similarity">
    <text evidence="1">Belongs to the class-I fumarase family.</text>
</comment>
<dbReference type="InterPro" id="IPR051208">
    <property type="entry name" value="Class-I_Fumarase/Tartrate_DH"/>
</dbReference>
<feature type="domain" description="Fe-S hydro-lyase tartrate dehydratase alpha-type catalytic" evidence="7">
    <location>
        <begin position="11"/>
        <end position="277"/>
    </location>
</feature>
<dbReference type="NCBIfam" id="TIGR00722">
    <property type="entry name" value="ttdA_fumA_fumB"/>
    <property type="match status" value="1"/>
</dbReference>
<dbReference type="PANTHER" id="PTHR30389">
    <property type="entry name" value="FUMARATE HYDRATASE-RELATED"/>
    <property type="match status" value="1"/>
</dbReference>
<evidence type="ECO:0000256" key="3">
    <source>
        <dbReference type="ARBA" id="ARBA00022723"/>
    </source>
</evidence>
<evidence type="ECO:0000313" key="9">
    <source>
        <dbReference type="Proteomes" id="UP000198771"/>
    </source>
</evidence>
<protein>
    <submittedName>
        <fullName evidence="8">Fumarate hydratase subunit alpha</fullName>
    </submittedName>
</protein>
<dbReference type="NCBIfam" id="NF004885">
    <property type="entry name" value="PRK06246.1"/>
    <property type="match status" value="1"/>
</dbReference>
<evidence type="ECO:0000256" key="4">
    <source>
        <dbReference type="ARBA" id="ARBA00023004"/>
    </source>
</evidence>
<keyword evidence="5" id="KW-0411">Iron-sulfur</keyword>
<organism evidence="8 9">
    <name type="scientific">Desulfonatronum thiosulfatophilum</name>
    <dbReference type="NCBI Taxonomy" id="617002"/>
    <lineage>
        <taxon>Bacteria</taxon>
        <taxon>Pseudomonadati</taxon>
        <taxon>Thermodesulfobacteriota</taxon>
        <taxon>Desulfovibrionia</taxon>
        <taxon>Desulfovibrionales</taxon>
        <taxon>Desulfonatronaceae</taxon>
        <taxon>Desulfonatronum</taxon>
    </lineage>
</organism>
<evidence type="ECO:0000259" key="7">
    <source>
        <dbReference type="Pfam" id="PF05681"/>
    </source>
</evidence>
<accession>A0A1G6D392</accession>
<dbReference type="Proteomes" id="UP000198771">
    <property type="component" value="Unassembled WGS sequence"/>
</dbReference>
<dbReference type="GO" id="GO:0046872">
    <property type="term" value="F:metal ion binding"/>
    <property type="evidence" value="ECO:0007669"/>
    <property type="project" value="UniProtKB-KW"/>
</dbReference>
<dbReference type="OrthoDB" id="9798978at2"/>
<evidence type="ECO:0000256" key="2">
    <source>
        <dbReference type="ARBA" id="ARBA00022485"/>
    </source>
</evidence>
<dbReference type="PANTHER" id="PTHR30389:SF17">
    <property type="entry name" value="L(+)-TARTRATE DEHYDRATASE SUBUNIT ALPHA-RELATED"/>
    <property type="match status" value="1"/>
</dbReference>
<keyword evidence="3" id="KW-0479">Metal-binding</keyword>
<evidence type="ECO:0000256" key="1">
    <source>
        <dbReference type="ARBA" id="ARBA00008876"/>
    </source>
</evidence>
<dbReference type="EMBL" id="FMXO01000010">
    <property type="protein sequence ID" value="SDB39551.1"/>
    <property type="molecule type" value="Genomic_DNA"/>
</dbReference>
<dbReference type="Pfam" id="PF05681">
    <property type="entry name" value="Fumerase"/>
    <property type="match status" value="1"/>
</dbReference>
<dbReference type="AlphaFoldDB" id="A0A1G6D392"/>
<keyword evidence="9" id="KW-1185">Reference proteome</keyword>
<dbReference type="GO" id="GO:0016829">
    <property type="term" value="F:lyase activity"/>
    <property type="evidence" value="ECO:0007669"/>
    <property type="project" value="UniProtKB-KW"/>
</dbReference>
<dbReference type="InterPro" id="IPR004646">
    <property type="entry name" value="Fe-S_hydro-lyase_TtdA-typ_cat"/>
</dbReference>